<keyword evidence="1" id="KW-0805">Transcription regulation</keyword>
<dbReference type="Gene3D" id="1.10.10.60">
    <property type="entry name" value="Homeodomain-like"/>
    <property type="match status" value="2"/>
</dbReference>
<dbReference type="Pfam" id="PF01590">
    <property type="entry name" value="GAF"/>
    <property type="match status" value="1"/>
</dbReference>
<proteinExistence type="predicted"/>
<evidence type="ECO:0000256" key="2">
    <source>
        <dbReference type="ARBA" id="ARBA00023125"/>
    </source>
</evidence>
<evidence type="ECO:0000256" key="1">
    <source>
        <dbReference type="ARBA" id="ARBA00023015"/>
    </source>
</evidence>
<dbReference type="RefSeq" id="WP_285871950.1">
    <property type="nucleotide sequence ID" value="NZ_JARFYM010000031.1"/>
</dbReference>
<dbReference type="Gene3D" id="3.30.450.40">
    <property type="match status" value="1"/>
</dbReference>
<dbReference type="PROSITE" id="PS00041">
    <property type="entry name" value="HTH_ARAC_FAMILY_1"/>
    <property type="match status" value="1"/>
</dbReference>
<evidence type="ECO:0000313" key="5">
    <source>
        <dbReference type="EMBL" id="MDL2402553.1"/>
    </source>
</evidence>
<dbReference type="SUPFAM" id="SSF55781">
    <property type="entry name" value="GAF domain-like"/>
    <property type="match status" value="1"/>
</dbReference>
<keyword evidence="3" id="KW-0804">Transcription</keyword>
<keyword evidence="6" id="KW-1185">Reference proteome</keyword>
<dbReference type="SUPFAM" id="SSF46689">
    <property type="entry name" value="Homeodomain-like"/>
    <property type="match status" value="2"/>
</dbReference>
<accession>A0ABT7K1S2</accession>
<dbReference type="InterPro" id="IPR018062">
    <property type="entry name" value="HTH_AraC-typ_CS"/>
</dbReference>
<dbReference type="Pfam" id="PF12833">
    <property type="entry name" value="HTH_18"/>
    <property type="match status" value="1"/>
</dbReference>
<dbReference type="PANTHER" id="PTHR46796">
    <property type="entry name" value="HTH-TYPE TRANSCRIPTIONAL ACTIVATOR RHAS-RELATED"/>
    <property type="match status" value="1"/>
</dbReference>
<dbReference type="InterPro" id="IPR029016">
    <property type="entry name" value="GAF-like_dom_sf"/>
</dbReference>
<dbReference type="Proteomes" id="UP001172645">
    <property type="component" value="Unassembled WGS sequence"/>
</dbReference>
<gene>
    <name evidence="5" type="ORF">PY649_27035</name>
</gene>
<protein>
    <submittedName>
        <fullName evidence="5">Helix-turn-helix domain-containing protein</fullName>
    </submittedName>
</protein>
<sequence>MRKRTQHAERIYSVVEGNGSSPHAEEFEASWKRSILKYGLDPAAEAIPRVLAPTELKEVLERSEELVRSARDEIDRLYGTTRVAGYAALLADPNGVSVDLRGEVMPTLHLRDLGSCVGGVWSEEIHGTSGIGTCLAEERPITVHRAHHFRTQHTHLSCSGAPLFGIDGRLMAVLNISSVDPSLSERAHALTGVLTTAAARAIEERFFREKFHREWVVTIKSSSGEPGMLVAVDCDHRIQGADRAARVSLALDDQKITNGVSLWNIFRRNEDLFRARPGNDFLAQLVTVGSEDIRFALITPPCSSRAGLVLHVRPRLDMLNAMTVPEPVAPVRGGLSPSALRRVHAYVEEHLIERIQLADLSAVAGLSVYHFAREFKRTVGASPHSYITQRRVETAQEMLARTDLPLSDIALATGFFDQSHLARHFRKFTGVTPAEYRWSQC</sequence>
<feature type="domain" description="HTH araC/xylS-type" evidence="4">
    <location>
        <begin position="341"/>
        <end position="439"/>
    </location>
</feature>
<name>A0ABT7K1S2_9HYPH</name>
<dbReference type="InterPro" id="IPR018060">
    <property type="entry name" value="HTH_AraC"/>
</dbReference>
<dbReference type="SMART" id="SM00342">
    <property type="entry name" value="HTH_ARAC"/>
    <property type="match status" value="1"/>
</dbReference>
<dbReference type="EMBL" id="JARFYM010000031">
    <property type="protein sequence ID" value="MDL2402553.1"/>
    <property type="molecule type" value="Genomic_DNA"/>
</dbReference>
<dbReference type="InterPro" id="IPR050204">
    <property type="entry name" value="AraC_XylS_family_regulators"/>
</dbReference>
<dbReference type="InterPro" id="IPR009057">
    <property type="entry name" value="Homeodomain-like_sf"/>
</dbReference>
<comment type="caution">
    <text evidence="5">The sequence shown here is derived from an EMBL/GenBank/DDBJ whole genome shotgun (WGS) entry which is preliminary data.</text>
</comment>
<organism evidence="5 6">
    <name type="scientific">Rhizobium mayense</name>
    <dbReference type="NCBI Taxonomy" id="1312184"/>
    <lineage>
        <taxon>Bacteria</taxon>
        <taxon>Pseudomonadati</taxon>
        <taxon>Pseudomonadota</taxon>
        <taxon>Alphaproteobacteria</taxon>
        <taxon>Hyphomicrobiales</taxon>
        <taxon>Rhizobiaceae</taxon>
        <taxon>Rhizobium/Agrobacterium group</taxon>
        <taxon>Rhizobium</taxon>
    </lineage>
</organism>
<reference evidence="5" key="1">
    <citation type="submission" date="2023-06" db="EMBL/GenBank/DDBJ databases">
        <title>Phylogenetic Diversity of Rhizobium strains.</title>
        <authorList>
            <person name="Moura F.T."/>
            <person name="Helene L.C.F."/>
            <person name="Hungria M."/>
        </authorList>
    </citation>
    <scope>NUCLEOTIDE SEQUENCE</scope>
    <source>
        <strain evidence="5">CCGE526</strain>
    </source>
</reference>
<dbReference type="InterPro" id="IPR003018">
    <property type="entry name" value="GAF"/>
</dbReference>
<keyword evidence="2" id="KW-0238">DNA-binding</keyword>
<dbReference type="PROSITE" id="PS01124">
    <property type="entry name" value="HTH_ARAC_FAMILY_2"/>
    <property type="match status" value="1"/>
</dbReference>
<evidence type="ECO:0000256" key="3">
    <source>
        <dbReference type="ARBA" id="ARBA00023163"/>
    </source>
</evidence>
<evidence type="ECO:0000259" key="4">
    <source>
        <dbReference type="PROSITE" id="PS01124"/>
    </source>
</evidence>
<evidence type="ECO:0000313" key="6">
    <source>
        <dbReference type="Proteomes" id="UP001172645"/>
    </source>
</evidence>